<accession>A0A4Q0S3B4</accession>
<evidence type="ECO:0000259" key="1">
    <source>
        <dbReference type="PROSITE" id="PS51736"/>
    </source>
</evidence>
<name>A0A4Q0S3B4_9BRAD</name>
<dbReference type="InterPro" id="IPR036162">
    <property type="entry name" value="Resolvase-like_N_sf"/>
</dbReference>
<proteinExistence type="predicted"/>
<dbReference type="PANTHER" id="PTHR30461">
    <property type="entry name" value="DNA-INVERTASE FROM LAMBDOID PROPHAGE"/>
    <property type="match status" value="1"/>
</dbReference>
<reference evidence="2 3" key="1">
    <citation type="submission" date="2015-04" db="EMBL/GenBank/DDBJ databases">
        <title>Comparative genomics of rhizobia nodulating Arachis hypogaea in China.</title>
        <authorList>
            <person name="Li Y."/>
        </authorList>
    </citation>
    <scope>NUCLEOTIDE SEQUENCE [LARGE SCALE GENOMIC DNA]</scope>
    <source>
        <strain evidence="2 3">CCBAU 51787</strain>
    </source>
</reference>
<dbReference type="SUPFAM" id="SSF53041">
    <property type="entry name" value="Resolvase-like"/>
    <property type="match status" value="1"/>
</dbReference>
<organism evidence="2 3">
    <name type="scientific">Bradyrhizobium zhanjiangense</name>
    <dbReference type="NCBI Taxonomy" id="1325107"/>
    <lineage>
        <taxon>Bacteria</taxon>
        <taxon>Pseudomonadati</taxon>
        <taxon>Pseudomonadota</taxon>
        <taxon>Alphaproteobacteria</taxon>
        <taxon>Hyphomicrobiales</taxon>
        <taxon>Nitrobacteraceae</taxon>
        <taxon>Bradyrhizobium</taxon>
    </lineage>
</organism>
<dbReference type="AlphaFoldDB" id="A0A4Q0S3B4"/>
<dbReference type="RefSeq" id="WP_164939819.1">
    <property type="nucleotide sequence ID" value="NZ_LBJM01000166.1"/>
</dbReference>
<dbReference type="InterPro" id="IPR050639">
    <property type="entry name" value="SSR_resolvase"/>
</dbReference>
<dbReference type="Proteomes" id="UP000290565">
    <property type="component" value="Unassembled WGS sequence"/>
</dbReference>
<feature type="non-terminal residue" evidence="2">
    <location>
        <position position="222"/>
    </location>
</feature>
<dbReference type="GO" id="GO:0000150">
    <property type="term" value="F:DNA strand exchange activity"/>
    <property type="evidence" value="ECO:0007669"/>
    <property type="project" value="InterPro"/>
</dbReference>
<evidence type="ECO:0000313" key="3">
    <source>
        <dbReference type="Proteomes" id="UP000290565"/>
    </source>
</evidence>
<gene>
    <name evidence="2" type="ORF">XH94_35520</name>
</gene>
<dbReference type="FunFam" id="3.40.50.1390:FF:000008">
    <property type="entry name" value="DNA recombinase"/>
    <property type="match status" value="1"/>
</dbReference>
<sequence length="222" mass="24998">MVHALVPHKSLLPKAQRARRAAQYVRMSTDYQQYSIANQMAAIAAYARKCELEIVRTYRDDGKSGLHIKNRTGLLDLIDDVQCGRTDFGCVLVYDVSRWGRFQDVDESAYYEFICKRGGVKVIYCAELFANDGSLMSSIGKNVKRVMAAEWSRERSEKVYAGASLLARMGFRQGGRPGVGLRRELIDVTGRSRGVMQNGERKCLQTDRVILRPGPPEEVEVV</sequence>
<protein>
    <recommendedName>
        <fullName evidence="1">Resolvase/invertase-type recombinase catalytic domain-containing protein</fullName>
    </recommendedName>
</protein>
<dbReference type="CDD" id="cd00338">
    <property type="entry name" value="Ser_Recombinase"/>
    <property type="match status" value="1"/>
</dbReference>
<dbReference type="Pfam" id="PF00239">
    <property type="entry name" value="Resolvase"/>
    <property type="match status" value="1"/>
</dbReference>
<dbReference type="SMART" id="SM00857">
    <property type="entry name" value="Resolvase"/>
    <property type="match status" value="1"/>
</dbReference>
<dbReference type="PROSITE" id="PS51736">
    <property type="entry name" value="RECOMBINASES_3"/>
    <property type="match status" value="1"/>
</dbReference>
<dbReference type="InterPro" id="IPR006119">
    <property type="entry name" value="Resolv_N"/>
</dbReference>
<dbReference type="GO" id="GO:0003677">
    <property type="term" value="F:DNA binding"/>
    <property type="evidence" value="ECO:0007669"/>
    <property type="project" value="InterPro"/>
</dbReference>
<dbReference type="PANTHER" id="PTHR30461:SF23">
    <property type="entry name" value="DNA RECOMBINASE-RELATED"/>
    <property type="match status" value="1"/>
</dbReference>
<dbReference type="Gene3D" id="3.40.50.1390">
    <property type="entry name" value="Resolvase, N-terminal catalytic domain"/>
    <property type="match status" value="1"/>
</dbReference>
<evidence type="ECO:0000313" key="2">
    <source>
        <dbReference type="EMBL" id="RXH26278.1"/>
    </source>
</evidence>
<feature type="domain" description="Resolvase/invertase-type recombinase catalytic" evidence="1">
    <location>
        <begin position="20"/>
        <end position="175"/>
    </location>
</feature>
<dbReference type="EMBL" id="LBJM01000166">
    <property type="protein sequence ID" value="RXH26278.1"/>
    <property type="molecule type" value="Genomic_DNA"/>
</dbReference>
<comment type="caution">
    <text evidence="2">The sequence shown here is derived from an EMBL/GenBank/DDBJ whole genome shotgun (WGS) entry which is preliminary data.</text>
</comment>